<protein>
    <submittedName>
        <fullName evidence="3">16S rRNA (Guanine(966)-N(2))-methyltransferase RsmD</fullName>
    </submittedName>
</protein>
<dbReference type="Gene3D" id="3.40.50.150">
    <property type="entry name" value="Vaccinia Virus protein VP39"/>
    <property type="match status" value="1"/>
</dbReference>
<dbReference type="Pfam" id="PF03602">
    <property type="entry name" value="Cons_hypoth95"/>
    <property type="match status" value="1"/>
</dbReference>
<evidence type="ECO:0000256" key="1">
    <source>
        <dbReference type="ARBA" id="ARBA00022603"/>
    </source>
</evidence>
<organism evidence="3 4">
    <name type="scientific">Spiroplasma citri</name>
    <dbReference type="NCBI Taxonomy" id="2133"/>
    <lineage>
        <taxon>Bacteria</taxon>
        <taxon>Bacillati</taxon>
        <taxon>Mycoplasmatota</taxon>
        <taxon>Mollicutes</taxon>
        <taxon>Entomoplasmatales</taxon>
        <taxon>Spiroplasmataceae</taxon>
        <taxon>Spiroplasma</taxon>
    </lineage>
</organism>
<accession>A0AAJ4EIK2</accession>
<dbReference type="KEGG" id="sck:SCITRI_00445"/>
<gene>
    <name evidence="3" type="ORF">GL298_02220</name>
</gene>
<dbReference type="PANTHER" id="PTHR43542">
    <property type="entry name" value="METHYLTRANSFERASE"/>
    <property type="match status" value="1"/>
</dbReference>
<evidence type="ECO:0000256" key="2">
    <source>
        <dbReference type="ARBA" id="ARBA00022679"/>
    </source>
</evidence>
<dbReference type="SUPFAM" id="SSF53335">
    <property type="entry name" value="S-adenosyl-L-methionine-dependent methyltransferases"/>
    <property type="match status" value="1"/>
</dbReference>
<dbReference type="AlphaFoldDB" id="A0AAJ4EIK2"/>
<evidence type="ECO:0000313" key="3">
    <source>
        <dbReference type="EMBL" id="QIA68449.1"/>
    </source>
</evidence>
<dbReference type="InterPro" id="IPR004398">
    <property type="entry name" value="RNA_MeTrfase_RsmD"/>
</dbReference>
<dbReference type="CDD" id="cd02440">
    <property type="entry name" value="AdoMet_MTases"/>
    <property type="match status" value="1"/>
</dbReference>
<evidence type="ECO:0000313" key="4">
    <source>
        <dbReference type="Proteomes" id="UP000464735"/>
    </source>
</evidence>
<name>A0AAJ4EIK2_SPICI</name>
<dbReference type="PANTHER" id="PTHR43542:SF1">
    <property type="entry name" value="METHYLTRANSFERASE"/>
    <property type="match status" value="1"/>
</dbReference>
<dbReference type="EMBL" id="CP046368">
    <property type="protein sequence ID" value="QIA68449.1"/>
    <property type="molecule type" value="Genomic_DNA"/>
</dbReference>
<proteinExistence type="predicted"/>
<reference evidence="3 4" key="1">
    <citation type="submission" date="2019-11" db="EMBL/GenBank/DDBJ databases">
        <title>Whole genome sequencing and comparative genomics analyses of five strains of Spiroplasma citri.</title>
        <authorList>
            <person name="Yokomi R."/>
            <person name="Chen J."/>
            <person name="Rattner R."/>
            <person name="Vidalakis G."/>
        </authorList>
    </citation>
    <scope>NUCLEOTIDE SEQUENCE [LARGE SCALE GENOMIC DNA]</scope>
    <source>
        <strain evidence="3 4">BR12</strain>
    </source>
</reference>
<dbReference type="InterPro" id="IPR029063">
    <property type="entry name" value="SAM-dependent_MTases_sf"/>
</dbReference>
<dbReference type="Proteomes" id="UP000464735">
    <property type="component" value="Chromosome"/>
</dbReference>
<sequence>MRVISGKYKGYQIKTLDGMNTRPMTTRIKEDAFNILDNYFIYENKIGLDIFAGSGQLGIEGLSRGLQQCYFNDSHQGAYKIIETNLNKLKINNAKILNYDYKILLSWMIQQKISIDILFLDPPFKQIEYYYDIITIILNNNIINNYGIIVCESNQVLSFDQFNLVMLRCKTYKKKYLYILRLEKGELMCRKRVF</sequence>
<dbReference type="GO" id="GO:0031167">
    <property type="term" value="P:rRNA methylation"/>
    <property type="evidence" value="ECO:0007669"/>
    <property type="project" value="InterPro"/>
</dbReference>
<dbReference type="GO" id="GO:0008168">
    <property type="term" value="F:methyltransferase activity"/>
    <property type="evidence" value="ECO:0007669"/>
    <property type="project" value="UniProtKB-KW"/>
</dbReference>
<dbReference type="PIRSF" id="PIRSF004553">
    <property type="entry name" value="CHP00095"/>
    <property type="match status" value="1"/>
</dbReference>
<keyword evidence="2" id="KW-0808">Transferase</keyword>
<keyword evidence="1" id="KW-0489">Methyltransferase</keyword>